<organism evidence="1 2">
    <name type="scientific">Paraglomus brasilianum</name>
    <dbReference type="NCBI Taxonomy" id="144538"/>
    <lineage>
        <taxon>Eukaryota</taxon>
        <taxon>Fungi</taxon>
        <taxon>Fungi incertae sedis</taxon>
        <taxon>Mucoromycota</taxon>
        <taxon>Glomeromycotina</taxon>
        <taxon>Glomeromycetes</taxon>
        <taxon>Paraglomerales</taxon>
        <taxon>Paraglomeraceae</taxon>
        <taxon>Paraglomus</taxon>
    </lineage>
</organism>
<evidence type="ECO:0000313" key="1">
    <source>
        <dbReference type="EMBL" id="CAG8576996.1"/>
    </source>
</evidence>
<dbReference type="AlphaFoldDB" id="A0A9N9BR88"/>
<keyword evidence="2" id="KW-1185">Reference proteome</keyword>
<dbReference type="EMBL" id="CAJVPI010000847">
    <property type="protein sequence ID" value="CAG8576996.1"/>
    <property type="molecule type" value="Genomic_DNA"/>
</dbReference>
<gene>
    <name evidence="1" type="ORF">PBRASI_LOCUS6414</name>
</gene>
<accession>A0A9N9BR88</accession>
<sequence length="197" mass="22954">MSIQTIYNDYKRTRYGDHFTSTATLNFVPTSIFIYSYDSVRSFLTNAYDPNAISITEKVKNTVISADTIVEETEATITFITGECFWMFGHEMDVDKDAVKGKKITVDMVSIIRFEYDKIQSVRMYWDQLSVMRQIGCESWVDVCENEKSNEYVRRRRQDWNSAITMDDGDSVGNSEVAGNWIFVRPKMGSKPRRDWF</sequence>
<dbReference type="InterPro" id="IPR032710">
    <property type="entry name" value="NTF2-like_dom_sf"/>
</dbReference>
<evidence type="ECO:0000313" key="2">
    <source>
        <dbReference type="Proteomes" id="UP000789739"/>
    </source>
</evidence>
<dbReference type="OrthoDB" id="5440at2759"/>
<dbReference type="Gene3D" id="3.10.450.50">
    <property type="match status" value="1"/>
</dbReference>
<name>A0A9N9BR88_9GLOM</name>
<comment type="caution">
    <text evidence="1">The sequence shown here is derived from an EMBL/GenBank/DDBJ whole genome shotgun (WGS) entry which is preliminary data.</text>
</comment>
<dbReference type="SUPFAM" id="SSF54427">
    <property type="entry name" value="NTF2-like"/>
    <property type="match status" value="1"/>
</dbReference>
<protein>
    <submittedName>
        <fullName evidence="1">3833_t:CDS:1</fullName>
    </submittedName>
</protein>
<reference evidence="1" key="1">
    <citation type="submission" date="2021-06" db="EMBL/GenBank/DDBJ databases">
        <authorList>
            <person name="Kallberg Y."/>
            <person name="Tangrot J."/>
            <person name="Rosling A."/>
        </authorList>
    </citation>
    <scope>NUCLEOTIDE SEQUENCE</scope>
    <source>
        <strain evidence="1">BR232B</strain>
    </source>
</reference>
<proteinExistence type="predicted"/>
<dbReference type="Proteomes" id="UP000789739">
    <property type="component" value="Unassembled WGS sequence"/>
</dbReference>